<evidence type="ECO:0000313" key="1">
    <source>
        <dbReference type="EMBL" id="QKO28837.1"/>
    </source>
</evidence>
<proteinExistence type="predicted"/>
<sequence length="34" mass="3774">MTDNTCRALPRVLCIFSLVFSATALVVDEGRDFL</sequence>
<organism evidence="1">
    <name type="scientific">Spodoptera exigua multiple nucleopolyhedrovirus</name>
    <dbReference type="NCBI Taxonomy" id="10454"/>
    <lineage>
        <taxon>Viruses</taxon>
        <taxon>Viruses incertae sedis</taxon>
        <taxon>Naldaviricetes</taxon>
        <taxon>Lefavirales</taxon>
        <taxon>Baculoviridae</taxon>
        <taxon>Alphabaculovirus</taxon>
    </lineage>
</organism>
<protein>
    <submittedName>
        <fullName evidence="1">Uncharacterized protein</fullName>
    </submittedName>
</protein>
<accession>A0A6N0C7B7</accession>
<reference evidence="1" key="1">
    <citation type="submission" date="2019-09" db="EMBL/GenBank/DDBJ databases">
        <authorList>
            <person name="Tao P."/>
            <person name="Yang T."/>
            <person name="Chen J."/>
            <person name="Lin C."/>
            <person name="Hu J."/>
            <person name="Zhu Y."/>
            <person name="Lv H."/>
            <person name="Tian M."/>
            <person name="Gao Q."/>
            <person name="Jia J."/>
        </authorList>
    </citation>
    <scope>NUCLEOTIDE SEQUENCE</scope>
    <source>
        <strain evidence="1">WV103</strain>
    </source>
</reference>
<name>A0A6N0C7B7_9ABAC</name>
<dbReference type="EMBL" id="MN481987">
    <property type="protein sequence ID" value="QKO28837.1"/>
    <property type="molecule type" value="Genomic_DNA"/>
</dbReference>